<accession>A0A9P0GDD2</accession>
<keyword evidence="6" id="KW-0511">Multifunctional enzyme</keyword>
<evidence type="ECO:0000256" key="9">
    <source>
        <dbReference type="ARBA" id="ARBA00061127"/>
    </source>
</evidence>
<comment type="function">
    <text evidence="8">Cleaves A-5'-PPP-5'A to yield AMP and ADP.</text>
</comment>
<evidence type="ECO:0000256" key="3">
    <source>
        <dbReference type="ARBA" id="ARBA00012377"/>
    </source>
</evidence>
<dbReference type="EMBL" id="OV651831">
    <property type="protein sequence ID" value="CAH1105367.1"/>
    <property type="molecule type" value="Genomic_DNA"/>
</dbReference>
<dbReference type="GO" id="GO:0006139">
    <property type="term" value="P:nucleobase-containing compound metabolic process"/>
    <property type="evidence" value="ECO:0007669"/>
    <property type="project" value="TreeGrafter"/>
</dbReference>
<reference evidence="17" key="1">
    <citation type="submission" date="2022-01" db="EMBL/GenBank/DDBJ databases">
        <authorList>
            <person name="King R."/>
        </authorList>
    </citation>
    <scope>NUCLEOTIDE SEQUENCE</scope>
</reference>
<dbReference type="EC" id="3.6.1.29" evidence="3"/>
<keyword evidence="4" id="KW-0547">Nucleotide-binding</keyword>
<dbReference type="CDD" id="cd01275">
    <property type="entry name" value="FHIT"/>
    <property type="match status" value="1"/>
</dbReference>
<evidence type="ECO:0000256" key="10">
    <source>
        <dbReference type="ARBA" id="ARBA00069577"/>
    </source>
</evidence>
<dbReference type="InterPro" id="IPR039383">
    <property type="entry name" value="FHIT"/>
</dbReference>
<comment type="cofactor">
    <cofactor evidence="1">
        <name>Mn(2+)</name>
        <dbReference type="ChEBI" id="CHEBI:29035"/>
    </cofactor>
</comment>
<dbReference type="PROSITE" id="PS01227">
    <property type="entry name" value="UPF0012"/>
    <property type="match status" value="1"/>
</dbReference>
<evidence type="ECO:0000256" key="11">
    <source>
        <dbReference type="PIRSR" id="PIRSR639383-1"/>
    </source>
</evidence>
<feature type="binding site" evidence="12">
    <location>
        <begin position="389"/>
        <end position="392"/>
    </location>
    <ligand>
        <name>substrate</name>
    </ligand>
</feature>
<dbReference type="InterPro" id="IPR003010">
    <property type="entry name" value="C-N_Hydrolase"/>
</dbReference>
<dbReference type="InterPro" id="IPR036265">
    <property type="entry name" value="HIT-like_sf"/>
</dbReference>
<dbReference type="Pfam" id="PF00795">
    <property type="entry name" value="CN_hydrolase"/>
    <property type="match status" value="1"/>
</dbReference>
<dbReference type="InterPro" id="IPR036526">
    <property type="entry name" value="C-N_Hydrolase_sf"/>
</dbReference>
<dbReference type="Pfam" id="PF01230">
    <property type="entry name" value="HIT"/>
    <property type="match status" value="1"/>
</dbReference>
<evidence type="ECO:0000313" key="17">
    <source>
        <dbReference type="EMBL" id="CAH1105367.1"/>
    </source>
</evidence>
<dbReference type="Gene3D" id="3.60.110.10">
    <property type="entry name" value="Carbon-nitrogen hydrolase"/>
    <property type="match status" value="1"/>
</dbReference>
<dbReference type="FunFam" id="3.60.110.10:FF:000005">
    <property type="entry name" value="nitrilase homolog 1 isoform X1"/>
    <property type="match status" value="1"/>
</dbReference>
<keyword evidence="5" id="KW-0378">Hydrolase</keyword>
<comment type="similarity">
    <text evidence="9">In the N-terminal section; belongs to the UPF0012 family.</text>
</comment>
<dbReference type="FunFam" id="3.30.428.10:FF:000011">
    <property type="entry name" value="Fragile histidine triad"/>
    <property type="match status" value="1"/>
</dbReference>
<evidence type="ECO:0000259" key="15">
    <source>
        <dbReference type="PROSITE" id="PS50263"/>
    </source>
</evidence>
<dbReference type="InterPro" id="IPR001110">
    <property type="entry name" value="UPF0012_CS"/>
</dbReference>
<keyword evidence="18" id="KW-1185">Reference proteome</keyword>
<dbReference type="Gene3D" id="3.30.428.10">
    <property type="entry name" value="HIT-like"/>
    <property type="match status" value="1"/>
</dbReference>
<comment type="subunit">
    <text evidence="2">Homotetramer.</text>
</comment>
<dbReference type="InterPro" id="IPR045254">
    <property type="entry name" value="Nit1/2_C-N_Hydrolase"/>
</dbReference>
<dbReference type="PANTHER" id="PTHR23088:SF27">
    <property type="entry name" value="DEAMINATED GLUTATHIONE AMIDASE"/>
    <property type="match status" value="1"/>
</dbReference>
<evidence type="ECO:0000256" key="14">
    <source>
        <dbReference type="PROSITE-ProRule" id="PRU00464"/>
    </source>
</evidence>
<evidence type="ECO:0000256" key="7">
    <source>
        <dbReference type="ARBA" id="ARBA00047780"/>
    </source>
</evidence>
<evidence type="ECO:0000313" key="18">
    <source>
        <dbReference type="Proteomes" id="UP001153636"/>
    </source>
</evidence>
<feature type="active site" description="Tele-AMP-histidine intermediate" evidence="11">
    <location>
        <position position="396"/>
    </location>
</feature>
<dbReference type="PROSITE" id="PS00892">
    <property type="entry name" value="HIT_1"/>
    <property type="match status" value="1"/>
</dbReference>
<evidence type="ECO:0000256" key="1">
    <source>
        <dbReference type="ARBA" id="ARBA00001936"/>
    </source>
</evidence>
<evidence type="ECO:0000256" key="2">
    <source>
        <dbReference type="ARBA" id="ARBA00011881"/>
    </source>
</evidence>
<name>A0A9P0GDD2_9CUCU</name>
<dbReference type="PROSITE" id="PS50263">
    <property type="entry name" value="CN_HYDROLASE"/>
    <property type="match status" value="1"/>
</dbReference>
<dbReference type="InterPro" id="IPR019808">
    <property type="entry name" value="Histidine_triad_CS"/>
</dbReference>
<dbReference type="OrthoDB" id="680339at2759"/>
<dbReference type="InterPro" id="IPR011146">
    <property type="entry name" value="HIT-like"/>
</dbReference>
<protein>
    <recommendedName>
        <fullName evidence="10">Nitrilase and fragile histidine triad fusion protein NitFhit</fullName>
        <ecNumber evidence="3">3.6.1.29</ecNumber>
    </recommendedName>
</protein>
<feature type="domain" description="CN hydrolase" evidence="15">
    <location>
        <begin position="12"/>
        <end position="267"/>
    </location>
</feature>
<dbReference type="Proteomes" id="UP001153636">
    <property type="component" value="Chromosome 19"/>
</dbReference>
<dbReference type="PROSITE" id="PS51084">
    <property type="entry name" value="HIT_2"/>
    <property type="match status" value="1"/>
</dbReference>
<feature type="binding site" evidence="12">
    <location>
        <position position="398"/>
    </location>
    <ligand>
        <name>substrate</name>
    </ligand>
</feature>
<proteinExistence type="inferred from homology"/>
<feature type="short sequence motif" description="Histidine triad motif" evidence="14">
    <location>
        <begin position="394"/>
        <end position="398"/>
    </location>
</feature>
<feature type="site" description="Important for induction of apoptosis" evidence="13">
    <location>
        <position position="414"/>
    </location>
</feature>
<feature type="binding site" evidence="12">
    <location>
        <position position="383"/>
    </location>
    <ligand>
        <name>substrate</name>
    </ligand>
</feature>
<comment type="catalytic activity">
    <reaction evidence="7">
        <text>P(1),P(3)-bis(5'-adenosyl) triphosphate + H2O = AMP + ADP + 2 H(+)</text>
        <dbReference type="Rhea" id="RHEA:13893"/>
        <dbReference type="ChEBI" id="CHEBI:15377"/>
        <dbReference type="ChEBI" id="CHEBI:15378"/>
        <dbReference type="ChEBI" id="CHEBI:58529"/>
        <dbReference type="ChEBI" id="CHEBI:456215"/>
        <dbReference type="ChEBI" id="CHEBI:456216"/>
        <dbReference type="EC" id="3.6.1.29"/>
    </reaction>
</comment>
<organism evidence="17 18">
    <name type="scientific">Psylliodes chrysocephalus</name>
    <dbReference type="NCBI Taxonomy" id="3402493"/>
    <lineage>
        <taxon>Eukaryota</taxon>
        <taxon>Metazoa</taxon>
        <taxon>Ecdysozoa</taxon>
        <taxon>Arthropoda</taxon>
        <taxon>Hexapoda</taxon>
        <taxon>Insecta</taxon>
        <taxon>Pterygota</taxon>
        <taxon>Neoptera</taxon>
        <taxon>Endopterygota</taxon>
        <taxon>Coleoptera</taxon>
        <taxon>Polyphaga</taxon>
        <taxon>Cucujiformia</taxon>
        <taxon>Chrysomeloidea</taxon>
        <taxon>Chrysomelidae</taxon>
        <taxon>Galerucinae</taxon>
        <taxon>Alticini</taxon>
        <taxon>Psylliodes</taxon>
    </lineage>
</organism>
<evidence type="ECO:0000256" key="4">
    <source>
        <dbReference type="ARBA" id="ARBA00022741"/>
    </source>
</evidence>
<dbReference type="GO" id="GO:0016811">
    <property type="term" value="F:hydrolase activity, acting on carbon-nitrogen (but not peptide) bonds, in linear amides"/>
    <property type="evidence" value="ECO:0007669"/>
    <property type="project" value="InterPro"/>
</dbReference>
<dbReference type="GO" id="GO:0047710">
    <property type="term" value="F:bis(5'-adenosyl)-triphosphatase activity"/>
    <property type="evidence" value="ECO:0007669"/>
    <property type="project" value="UniProtKB-EC"/>
</dbReference>
<dbReference type="CDD" id="cd07572">
    <property type="entry name" value="nit"/>
    <property type="match status" value="1"/>
</dbReference>
<dbReference type="PANTHER" id="PTHR23088">
    <property type="entry name" value="NITRILASE-RELATED"/>
    <property type="match status" value="1"/>
</dbReference>
<gene>
    <name evidence="17" type="ORF">PSYICH_LOCUS6232</name>
</gene>
<sequence>MKMSTNSLLNKCKVAVCQFTATNNKSSNFAIVKRLIENAKQENAQIAFLPEACDYIASTKSEIYQLAENIDGPLVTEYRNVAKCNQIWLSVGGFHERCSENTVFNSHLLIDDLGNIRSIYRKIHLFDVEIPEKKISLKESEICKGGFEIIPPTKTPAGLLGLAICYDLRFPELSLIQTKMGANILSFPSAFTAVTGAAHWEILLRARAIENQCYVIAAAQYGEHNSKRSSYGHSLIIDPWGIVKAECPKYNTDIPNNESIAFAEIDLDYLDKIKSEMPVQQHRRNDIYNLSILTSSTEVNMDYNFADKIIPSSTVFFQSKYCFAFTNIRCVVPGHVLVATKRCTPRLLDLSQEEIADLFQTVIRIQKTMEKEHNAGSSTICVQDGQLAGQTVPHVHVHILPRKENDFQRNDDIYLELAKHDSDNNIQPLRALQEMTDEASKLKSYFNI</sequence>
<dbReference type="AlphaFoldDB" id="A0A9P0GDD2"/>
<dbReference type="SUPFAM" id="SSF54197">
    <property type="entry name" value="HIT-like"/>
    <property type="match status" value="1"/>
</dbReference>
<feature type="binding site" evidence="12">
    <location>
        <position position="327"/>
    </location>
    <ligand>
        <name>substrate</name>
    </ligand>
</feature>
<feature type="domain" description="HIT" evidence="16">
    <location>
        <begin position="301"/>
        <end position="409"/>
    </location>
</feature>
<evidence type="ECO:0000256" key="5">
    <source>
        <dbReference type="ARBA" id="ARBA00022801"/>
    </source>
</evidence>
<evidence type="ECO:0000256" key="12">
    <source>
        <dbReference type="PIRSR" id="PIRSR639383-2"/>
    </source>
</evidence>
<evidence type="ECO:0000259" key="16">
    <source>
        <dbReference type="PROSITE" id="PS51084"/>
    </source>
</evidence>
<dbReference type="GO" id="GO:0000166">
    <property type="term" value="F:nucleotide binding"/>
    <property type="evidence" value="ECO:0007669"/>
    <property type="project" value="UniProtKB-KW"/>
</dbReference>
<dbReference type="SUPFAM" id="SSF56317">
    <property type="entry name" value="Carbon-nitrogen hydrolase"/>
    <property type="match status" value="1"/>
</dbReference>
<evidence type="ECO:0000256" key="6">
    <source>
        <dbReference type="ARBA" id="ARBA00023268"/>
    </source>
</evidence>
<evidence type="ECO:0000256" key="8">
    <source>
        <dbReference type="ARBA" id="ARBA00057461"/>
    </source>
</evidence>
<evidence type="ECO:0000256" key="13">
    <source>
        <dbReference type="PIRSR" id="PIRSR639383-3"/>
    </source>
</evidence>